<dbReference type="Pfam" id="PF01814">
    <property type="entry name" value="Hemerythrin"/>
    <property type="match status" value="1"/>
</dbReference>
<feature type="domain" description="Hemerythrin-like" evidence="2">
    <location>
        <begin position="74"/>
        <end position="184"/>
    </location>
</feature>
<name>A0AAD9T4D7_9HELO</name>
<gene>
    <name evidence="3" type="ORF">QTJ16_001580</name>
</gene>
<evidence type="ECO:0000313" key="4">
    <source>
        <dbReference type="Proteomes" id="UP001285354"/>
    </source>
</evidence>
<evidence type="ECO:0000259" key="2">
    <source>
        <dbReference type="Pfam" id="PF01814"/>
    </source>
</evidence>
<organism evidence="3 4">
    <name type="scientific">Diplocarpon rosae</name>
    <dbReference type="NCBI Taxonomy" id="946125"/>
    <lineage>
        <taxon>Eukaryota</taxon>
        <taxon>Fungi</taxon>
        <taxon>Dikarya</taxon>
        <taxon>Ascomycota</taxon>
        <taxon>Pezizomycotina</taxon>
        <taxon>Leotiomycetes</taxon>
        <taxon>Helotiales</taxon>
        <taxon>Drepanopezizaceae</taxon>
        <taxon>Diplocarpon</taxon>
    </lineage>
</organism>
<feature type="region of interest" description="Disordered" evidence="1">
    <location>
        <begin position="1"/>
        <end position="45"/>
    </location>
</feature>
<comment type="caution">
    <text evidence="3">The sequence shown here is derived from an EMBL/GenBank/DDBJ whole genome shotgun (WGS) entry which is preliminary data.</text>
</comment>
<sequence>MERLAKSPSADNEMLNGKQGEDVVLEEGSGRSIEREEEQEMEEEWPKLSAEEFRAYNSMAEHMDYFAWNLLYTACESNRRPQNLSLRQFLSTGLQFCSHLATHHAIEEQHIFPVLAQKMPEFKQGENAAELLRQHQEIHKGMDALEEYLERCGRGETELQLPVLKEKMDSWGKVLWTHLDQEVKTLGAENMRRYWTVEEMQRMPM</sequence>
<keyword evidence="4" id="KW-1185">Reference proteome</keyword>
<evidence type="ECO:0000256" key="1">
    <source>
        <dbReference type="SAM" id="MobiDB-lite"/>
    </source>
</evidence>
<reference evidence="3" key="1">
    <citation type="submission" date="2023-06" db="EMBL/GenBank/DDBJ databases">
        <title>Draft genome of Marssonina rosae.</title>
        <authorList>
            <person name="Cheng Q."/>
        </authorList>
    </citation>
    <scope>NUCLEOTIDE SEQUENCE</scope>
    <source>
        <strain evidence="3">R4</strain>
    </source>
</reference>
<dbReference type="Proteomes" id="UP001285354">
    <property type="component" value="Unassembled WGS sequence"/>
</dbReference>
<evidence type="ECO:0000313" key="3">
    <source>
        <dbReference type="EMBL" id="KAK2628477.1"/>
    </source>
</evidence>
<dbReference type="InterPro" id="IPR053206">
    <property type="entry name" value="Dimeric_xanthone_biosynth"/>
</dbReference>
<dbReference type="CDD" id="cd12108">
    <property type="entry name" value="Hr-like"/>
    <property type="match status" value="1"/>
</dbReference>
<dbReference type="PANTHER" id="PTHR38048">
    <property type="entry name" value="EXPRESSED PROTEIN"/>
    <property type="match status" value="1"/>
</dbReference>
<dbReference type="EMBL" id="JAUBYV010000002">
    <property type="protein sequence ID" value="KAK2628477.1"/>
    <property type="molecule type" value="Genomic_DNA"/>
</dbReference>
<dbReference type="PANTHER" id="PTHR38048:SF1">
    <property type="entry name" value="HEMERYTHRIN-LIKE DOMAIN-CONTAINING PROTEIN"/>
    <property type="match status" value="1"/>
</dbReference>
<protein>
    <recommendedName>
        <fullName evidence="2">Hemerythrin-like domain-containing protein</fullName>
    </recommendedName>
</protein>
<dbReference type="Gene3D" id="1.20.120.520">
    <property type="entry name" value="nmb1532 protein domain like"/>
    <property type="match status" value="1"/>
</dbReference>
<dbReference type="InterPro" id="IPR012312">
    <property type="entry name" value="Hemerythrin-like"/>
</dbReference>
<proteinExistence type="predicted"/>
<accession>A0AAD9T4D7</accession>
<dbReference type="AlphaFoldDB" id="A0AAD9T4D7"/>